<dbReference type="AlphaFoldDB" id="A0A1B6QCM7"/>
<dbReference type="PANTHER" id="PTHR31807:SF55">
    <property type="entry name" value="OS09G0422600 PROTEIN"/>
    <property type="match status" value="1"/>
</dbReference>
<feature type="compositionally biased region" description="Polar residues" evidence="2">
    <location>
        <begin position="344"/>
        <end position="362"/>
    </location>
</feature>
<feature type="region of interest" description="Disordered" evidence="2">
    <location>
        <begin position="226"/>
        <end position="275"/>
    </location>
</feature>
<dbReference type="GO" id="GO:0005737">
    <property type="term" value="C:cytoplasm"/>
    <property type="evidence" value="ECO:0000318"/>
    <property type="project" value="GO_Central"/>
</dbReference>
<feature type="compositionally biased region" description="Basic and acidic residues" evidence="2">
    <location>
        <begin position="290"/>
        <end position="305"/>
    </location>
</feature>
<name>A0A1B6QCM7_SORBI</name>
<dbReference type="Gramene" id="KXG35650">
    <property type="protein sequence ID" value="KXG35650"/>
    <property type="gene ID" value="SORBI_3002G205600"/>
</dbReference>
<reference evidence="4" key="3">
    <citation type="journal article" date="2018" name="Plant J.">
        <title>The Sorghum bicolor reference genome: improved assembly, gene annotations, a transcriptome atlas, and signatures of genome organization.</title>
        <authorList>
            <person name="McCormick R.F."/>
            <person name="Truong S.K."/>
            <person name="Sreedasyam A."/>
            <person name="Jenkins J."/>
            <person name="Shu S."/>
            <person name="Sims D."/>
            <person name="Kennedy M."/>
            <person name="Amirebrahimi M."/>
            <person name="Weers B.D."/>
            <person name="McKinley B."/>
            <person name="Mattison A."/>
            <person name="Morishige D.T."/>
            <person name="Grimwood J."/>
            <person name="Schmutz J."/>
            <person name="Mullet J.E."/>
        </authorList>
    </citation>
    <scope>NUCLEOTIDE SEQUENCE [LARGE SCALE GENOMIC DNA]</scope>
    <source>
        <strain evidence="4">cv. BTx623</strain>
    </source>
</reference>
<evidence type="ECO:0000256" key="1">
    <source>
        <dbReference type="ARBA" id="ARBA00010016"/>
    </source>
</evidence>
<evidence type="ECO:0000256" key="2">
    <source>
        <dbReference type="SAM" id="MobiDB-lite"/>
    </source>
</evidence>
<comment type="similarity">
    <text evidence="1">Belongs to the QWRF family.</text>
</comment>
<reference evidence="3 4" key="1">
    <citation type="journal article" date="2009" name="Nature">
        <title>The Sorghum bicolor genome and the diversification of grasses.</title>
        <authorList>
            <person name="Paterson A.H."/>
            <person name="Bowers J.E."/>
            <person name="Bruggmann R."/>
            <person name="Dubchak I."/>
            <person name="Grimwood J."/>
            <person name="Gundlach H."/>
            <person name="Haberer G."/>
            <person name="Hellsten U."/>
            <person name="Mitros T."/>
            <person name="Poliakov A."/>
            <person name="Schmutz J."/>
            <person name="Spannagl M."/>
            <person name="Tang H."/>
            <person name="Wang X."/>
            <person name="Wicker T."/>
            <person name="Bharti A.K."/>
            <person name="Chapman J."/>
            <person name="Feltus F.A."/>
            <person name="Gowik U."/>
            <person name="Grigoriev I.V."/>
            <person name="Lyons E."/>
            <person name="Maher C.A."/>
            <person name="Martis M."/>
            <person name="Narechania A."/>
            <person name="Otillar R.P."/>
            <person name="Penning B.W."/>
            <person name="Salamov A.A."/>
            <person name="Wang Y."/>
            <person name="Zhang L."/>
            <person name="Carpita N.C."/>
            <person name="Freeling M."/>
            <person name="Gingle A.R."/>
            <person name="Hash C.T."/>
            <person name="Keller B."/>
            <person name="Klein P."/>
            <person name="Kresovich S."/>
            <person name="McCann M.C."/>
            <person name="Ming R."/>
            <person name="Peterson D.G."/>
            <person name="Mehboob-ur-Rahman"/>
            <person name="Ware D."/>
            <person name="Westhoff P."/>
            <person name="Mayer K.F."/>
            <person name="Messing J."/>
            <person name="Rokhsar D.S."/>
        </authorList>
    </citation>
    <scope>NUCLEOTIDE SEQUENCE [LARGE SCALE GENOMIC DNA]</scope>
    <source>
        <strain evidence="4">cv. BTx623</strain>
    </source>
</reference>
<dbReference type="GO" id="GO:0005880">
    <property type="term" value="C:nuclear microtubule"/>
    <property type="evidence" value="ECO:0000318"/>
    <property type="project" value="GO_Central"/>
</dbReference>
<evidence type="ECO:0008006" key="5">
    <source>
        <dbReference type="Google" id="ProtNLM"/>
    </source>
</evidence>
<accession>A0A1B6QCM7</accession>
<dbReference type="PANTHER" id="PTHR31807">
    <property type="entry name" value="AUGMIN FAMILY MEMBER"/>
    <property type="match status" value="1"/>
</dbReference>
<feature type="compositionally biased region" description="Low complexity" evidence="2">
    <location>
        <begin position="88"/>
        <end position="99"/>
    </location>
</feature>
<dbReference type="eggNOG" id="ENOG502QR63">
    <property type="taxonomic scope" value="Eukaryota"/>
</dbReference>
<organism evidence="3 4">
    <name type="scientific">Sorghum bicolor</name>
    <name type="common">Sorghum</name>
    <name type="synonym">Sorghum vulgare</name>
    <dbReference type="NCBI Taxonomy" id="4558"/>
    <lineage>
        <taxon>Eukaryota</taxon>
        <taxon>Viridiplantae</taxon>
        <taxon>Streptophyta</taxon>
        <taxon>Embryophyta</taxon>
        <taxon>Tracheophyta</taxon>
        <taxon>Spermatophyta</taxon>
        <taxon>Magnoliopsida</taxon>
        <taxon>Liliopsida</taxon>
        <taxon>Poales</taxon>
        <taxon>Poaceae</taxon>
        <taxon>PACMAD clade</taxon>
        <taxon>Panicoideae</taxon>
        <taxon>Andropogonodae</taxon>
        <taxon>Andropogoneae</taxon>
        <taxon>Sorghinae</taxon>
        <taxon>Sorghum</taxon>
    </lineage>
</organism>
<keyword evidence="4" id="KW-1185">Reference proteome</keyword>
<dbReference type="InParanoid" id="A0A1B6QCM7"/>
<dbReference type="EMBL" id="CM000761">
    <property type="protein sequence ID" value="OQU89516.1"/>
    <property type="molecule type" value="Genomic_DNA"/>
</dbReference>
<dbReference type="EMBL" id="CM000761">
    <property type="protein sequence ID" value="KXG35650.1"/>
    <property type="molecule type" value="Genomic_DNA"/>
</dbReference>
<dbReference type="GO" id="GO:0051225">
    <property type="term" value="P:spindle assembly"/>
    <property type="evidence" value="ECO:0000318"/>
    <property type="project" value="GO_Central"/>
</dbReference>
<dbReference type="Proteomes" id="UP000000768">
    <property type="component" value="Chromosome 2"/>
</dbReference>
<dbReference type="STRING" id="4558.A0A1B6QCM7"/>
<sequence>MDALKSYAKKADLGGETLRPPLVPSEKHNAFRVREVASRCKTDLADATKTRRCTSPSLGRTSAAEGTPAPKRAQSADRRRPSTPSTPPSKGSTPSTPASRSITPVRDTTRDLHKSSKRIASTKAPDGLWPAMRNLSSSFQSESVAAPTTRKDKVVTALDCSKGQESVLTERKRSPFRRKNNAEHCENAQPSEEPPKRVIEQHRWPAIAGQAPKNFMSRSIDLSDKATRPVLSSNTSRGLSPRKAPSVGPVQSSNPSRGLSPRKTHSAEASVKLSNQSLDEVARSLAIQASRRDDKVDSQTIERSKSLSRPNRTVTFPVPILQRPSSPSRALPAASSTSRVFHSPSRTRPSTPCRSQSAGANQASVPSPLINYMVDARKGKKNASQIENIHQVRLLHNRHLQWRFINAHAEDALSFQKATVENTIYNVWRNTISLRDSVNMKRIMVQHFQQELRLYNILKEQIAYLEQWPTIERENSISLLGATEALKASTLRLPVTSGAKANAIALKNAVSSAVDVMQVLGSSVCCMLSKVTDSTSLVSELSAVAGQEKAMLDECRELLATAAKLQVQESSLRTHLVQQRQRQGLNLAT</sequence>
<dbReference type="Gramene" id="OQU89516">
    <property type="protein sequence ID" value="OQU89516"/>
    <property type="gene ID" value="SORBI_3002G205600"/>
</dbReference>
<proteinExistence type="inferred from homology"/>
<feature type="region of interest" description="Disordered" evidence="2">
    <location>
        <begin position="289"/>
        <end position="362"/>
    </location>
</feature>
<gene>
    <name evidence="3" type="ORF">SORBI_3002G205600</name>
</gene>
<dbReference type="FunCoup" id="A0A1B6QCM7">
    <property type="interactions" value="1048"/>
</dbReference>
<dbReference type="OrthoDB" id="1924320at2759"/>
<dbReference type="ExpressionAtlas" id="A0A1B6QCM7">
    <property type="expression patterns" value="baseline and differential"/>
</dbReference>
<dbReference type="Pfam" id="PF04484">
    <property type="entry name" value="QWRF"/>
    <property type="match status" value="1"/>
</dbReference>
<feature type="compositionally biased region" description="Basic and acidic residues" evidence="2">
    <location>
        <begin position="25"/>
        <end position="49"/>
    </location>
</feature>
<feature type="region of interest" description="Disordered" evidence="2">
    <location>
        <begin position="1"/>
        <end position="131"/>
    </location>
</feature>
<evidence type="ECO:0000313" key="4">
    <source>
        <dbReference type="Proteomes" id="UP000000768"/>
    </source>
</evidence>
<dbReference type="GO" id="GO:0008017">
    <property type="term" value="F:microtubule binding"/>
    <property type="evidence" value="ECO:0000318"/>
    <property type="project" value="GO_Central"/>
</dbReference>
<dbReference type="InterPro" id="IPR007573">
    <property type="entry name" value="QWRF"/>
</dbReference>
<reference evidence="3" key="2">
    <citation type="submission" date="2017-02" db="EMBL/GenBank/DDBJ databases">
        <title>WGS assembly of Sorghum bicolor.</title>
        <authorList>
            <person name="Paterson A."/>
            <person name="Mullet J."/>
            <person name="Bowers J."/>
            <person name="Bruggmann R."/>
            <person name="Dubchak I."/>
            <person name="Grimwood J."/>
            <person name="Gundlach H."/>
            <person name="Haberer G."/>
            <person name="Hellsten U."/>
            <person name="Mitros T."/>
            <person name="Poliakov A."/>
            <person name="Schmutz J."/>
            <person name="Spannagl M."/>
            <person name="Tang H."/>
            <person name="Wang X."/>
            <person name="Wicker T."/>
            <person name="Bharti A."/>
            <person name="Chapman J."/>
            <person name="Feltus F."/>
            <person name="Gowik U."/>
            <person name="Grigoriev I."/>
            <person name="Lyons E."/>
            <person name="Maher C."/>
            <person name="Martis M."/>
            <person name="Narechania A."/>
            <person name="Otillar R."/>
            <person name="Penning B."/>
            <person name="Salamov A."/>
            <person name="Wang Y."/>
            <person name="Zhang L."/>
            <person name="Carpita N."/>
            <person name="Freeling M."/>
            <person name="Gingle A."/>
            <person name="Hash C."/>
            <person name="Keller B."/>
            <person name="Klein P."/>
            <person name="Kresovich S."/>
            <person name="Mccann M."/>
            <person name="Ming R."/>
            <person name="Peterson D."/>
            <person name="Rahman M."/>
            <person name="Ware D."/>
            <person name="Westhoff P."/>
            <person name="Mayer K."/>
            <person name="Messing J."/>
            <person name="Sims D."/>
            <person name="Jenkins J."/>
            <person name="Shu S."/>
            <person name="Rokhsar D."/>
        </authorList>
    </citation>
    <scope>NUCLEOTIDE SEQUENCE</scope>
</reference>
<evidence type="ECO:0000313" key="3">
    <source>
        <dbReference type="EMBL" id="KXG35650.1"/>
    </source>
</evidence>
<feature type="compositionally biased region" description="Low complexity" evidence="2">
    <location>
        <begin position="323"/>
        <end position="339"/>
    </location>
</feature>
<protein>
    <recommendedName>
        <fullName evidence="5">AUGMIN subunit 8</fullName>
    </recommendedName>
</protein>
<feature type="region of interest" description="Disordered" evidence="2">
    <location>
        <begin position="160"/>
        <end position="196"/>
    </location>
</feature>